<reference evidence="7 8" key="1">
    <citation type="submission" date="2011-10" db="EMBL/GenBank/DDBJ databases">
        <title>Whole genome sequence of Selenomonas ruminantium subsp. lactilytica TAM6421.</title>
        <authorList>
            <person name="Oguchi A."/>
            <person name="Ankai A."/>
            <person name="Kaneko J."/>
            <person name="Yamada-Narita S."/>
            <person name="Fukui S."/>
            <person name="Takahashi M."/>
            <person name="Onodera T."/>
            <person name="Kojima S."/>
            <person name="Fushimi T."/>
            <person name="Abe N."/>
            <person name="Kamio Y."/>
            <person name="Yamazaki S."/>
            <person name="Fujita N."/>
        </authorList>
    </citation>
    <scope>NUCLEOTIDE SEQUENCE [LARGE SCALE GENOMIC DNA]</scope>
    <source>
        <strain evidence="8">NBRC 103574 / TAM6421</strain>
    </source>
</reference>
<comment type="subcellular location">
    <subcellularLocation>
        <location evidence="1">Membrane</location>
        <topology evidence="1">Multi-pass membrane protein</topology>
    </subcellularLocation>
</comment>
<dbReference type="EMBL" id="AP012292">
    <property type="protein sequence ID" value="BAL83567.1"/>
    <property type="molecule type" value="Genomic_DNA"/>
</dbReference>
<name>I0GS30_SELRL</name>
<sequence>MNFPELFRYAIVGAVSFLFDFGILMFFYNVMGLYIPYGLYIATVLGFVGGLALNTYLSVKFVFIDNSQLKNNSFKWHDGASVFLIGIIGLLLTEIGMFVGVEILNIYYVLTKIIVTAIVFLWNYWARRRFVFYRSVLIK</sequence>
<keyword evidence="3 5" id="KW-1133">Transmembrane helix</keyword>
<evidence type="ECO:0000313" key="8">
    <source>
        <dbReference type="Proteomes" id="UP000007887"/>
    </source>
</evidence>
<proteinExistence type="predicted"/>
<dbReference type="InterPro" id="IPR007267">
    <property type="entry name" value="GtrA_DPMS_TM"/>
</dbReference>
<dbReference type="AlphaFoldDB" id="I0GS30"/>
<feature type="transmembrane region" description="Helical" evidence="5">
    <location>
        <begin position="34"/>
        <end position="59"/>
    </location>
</feature>
<evidence type="ECO:0000259" key="6">
    <source>
        <dbReference type="Pfam" id="PF04138"/>
    </source>
</evidence>
<accession>I0GS30</accession>
<organism evidence="7 8">
    <name type="scientific">Selenomonas ruminantium subsp. lactilytica (strain NBRC 103574 / TAM6421)</name>
    <dbReference type="NCBI Taxonomy" id="927704"/>
    <lineage>
        <taxon>Bacteria</taxon>
        <taxon>Bacillati</taxon>
        <taxon>Bacillota</taxon>
        <taxon>Negativicutes</taxon>
        <taxon>Selenomonadales</taxon>
        <taxon>Selenomonadaceae</taxon>
        <taxon>Selenomonas</taxon>
    </lineage>
</organism>
<dbReference type="KEGG" id="sri:SELR_18590"/>
<gene>
    <name evidence="7" type="ordered locus">SELR_18590</name>
</gene>
<evidence type="ECO:0000256" key="5">
    <source>
        <dbReference type="SAM" id="Phobius"/>
    </source>
</evidence>
<dbReference type="PATRIC" id="fig|927704.6.peg.1933"/>
<dbReference type="RefSeq" id="WP_014424998.1">
    <property type="nucleotide sequence ID" value="NC_017068.1"/>
</dbReference>
<protein>
    <recommendedName>
        <fullName evidence="6">GtrA/DPMS transmembrane domain-containing protein</fullName>
    </recommendedName>
</protein>
<dbReference type="HOGENOM" id="CLU_083873_6_3_9"/>
<evidence type="ECO:0000256" key="2">
    <source>
        <dbReference type="ARBA" id="ARBA00022692"/>
    </source>
</evidence>
<dbReference type="eggNOG" id="COG2246">
    <property type="taxonomic scope" value="Bacteria"/>
</dbReference>
<feature type="transmembrane region" description="Helical" evidence="5">
    <location>
        <begin position="80"/>
        <end position="100"/>
    </location>
</feature>
<evidence type="ECO:0000256" key="3">
    <source>
        <dbReference type="ARBA" id="ARBA00022989"/>
    </source>
</evidence>
<dbReference type="OrthoDB" id="9807815at2"/>
<evidence type="ECO:0000256" key="4">
    <source>
        <dbReference type="ARBA" id="ARBA00023136"/>
    </source>
</evidence>
<keyword evidence="4 5" id="KW-0472">Membrane</keyword>
<evidence type="ECO:0000313" key="7">
    <source>
        <dbReference type="EMBL" id="BAL83567.1"/>
    </source>
</evidence>
<feature type="transmembrane region" description="Helical" evidence="5">
    <location>
        <begin position="106"/>
        <end position="125"/>
    </location>
</feature>
<dbReference type="Proteomes" id="UP000007887">
    <property type="component" value="Chromosome"/>
</dbReference>
<keyword evidence="2 5" id="KW-0812">Transmembrane</keyword>
<dbReference type="GO" id="GO:0000271">
    <property type="term" value="P:polysaccharide biosynthetic process"/>
    <property type="evidence" value="ECO:0007669"/>
    <property type="project" value="InterPro"/>
</dbReference>
<feature type="transmembrane region" description="Helical" evidence="5">
    <location>
        <begin position="7"/>
        <end position="28"/>
    </location>
</feature>
<dbReference type="GO" id="GO:0016020">
    <property type="term" value="C:membrane"/>
    <property type="evidence" value="ECO:0007669"/>
    <property type="project" value="UniProtKB-SubCell"/>
</dbReference>
<evidence type="ECO:0000256" key="1">
    <source>
        <dbReference type="ARBA" id="ARBA00004141"/>
    </source>
</evidence>
<dbReference type="Pfam" id="PF04138">
    <property type="entry name" value="GtrA_DPMS_TM"/>
    <property type="match status" value="1"/>
</dbReference>
<feature type="domain" description="GtrA/DPMS transmembrane" evidence="6">
    <location>
        <begin position="8"/>
        <end position="132"/>
    </location>
</feature>